<dbReference type="InterPro" id="IPR036291">
    <property type="entry name" value="NAD(P)-bd_dom_sf"/>
</dbReference>
<dbReference type="PRINTS" id="PR00081">
    <property type="entry name" value="GDHRDH"/>
</dbReference>
<dbReference type="SUPFAM" id="SSF51735">
    <property type="entry name" value="NAD(P)-binding Rossmann-fold domains"/>
    <property type="match status" value="1"/>
</dbReference>
<comment type="similarity">
    <text evidence="1 3">Belongs to the short-chain dehydrogenases/reductases (SDR) family.</text>
</comment>
<protein>
    <submittedName>
        <fullName evidence="4">Short-chain dehydrogenase</fullName>
    </submittedName>
</protein>
<dbReference type="PROSITE" id="PS00061">
    <property type="entry name" value="ADH_SHORT"/>
    <property type="match status" value="1"/>
</dbReference>
<dbReference type="Pfam" id="PF00106">
    <property type="entry name" value="adh_short"/>
    <property type="match status" value="1"/>
</dbReference>
<evidence type="ECO:0000313" key="5">
    <source>
        <dbReference type="Proteomes" id="UP000184440"/>
    </source>
</evidence>
<dbReference type="InterPro" id="IPR020904">
    <property type="entry name" value="Sc_DH/Rdtase_CS"/>
</dbReference>
<dbReference type="Proteomes" id="UP000184440">
    <property type="component" value="Unassembled WGS sequence"/>
</dbReference>
<dbReference type="PANTHER" id="PTHR43669">
    <property type="entry name" value="5-KETO-D-GLUCONATE 5-REDUCTASE"/>
    <property type="match status" value="1"/>
</dbReference>
<organism evidence="4 5">
    <name type="scientific">Cryptosporangium aurantiacum</name>
    <dbReference type="NCBI Taxonomy" id="134849"/>
    <lineage>
        <taxon>Bacteria</taxon>
        <taxon>Bacillati</taxon>
        <taxon>Actinomycetota</taxon>
        <taxon>Actinomycetes</taxon>
        <taxon>Cryptosporangiales</taxon>
        <taxon>Cryptosporangiaceae</taxon>
        <taxon>Cryptosporangium</taxon>
    </lineage>
</organism>
<dbReference type="GO" id="GO:0016491">
    <property type="term" value="F:oxidoreductase activity"/>
    <property type="evidence" value="ECO:0007669"/>
    <property type="project" value="UniProtKB-KW"/>
</dbReference>
<reference evidence="4 5" key="1">
    <citation type="submission" date="2016-11" db="EMBL/GenBank/DDBJ databases">
        <authorList>
            <person name="Jaros S."/>
            <person name="Januszkiewicz K."/>
            <person name="Wedrychowicz H."/>
        </authorList>
    </citation>
    <scope>NUCLEOTIDE SEQUENCE [LARGE SCALE GENOMIC DNA]</scope>
    <source>
        <strain evidence="4 5">DSM 46144</strain>
    </source>
</reference>
<dbReference type="STRING" id="134849.SAMN05443668_1011159"/>
<dbReference type="AlphaFoldDB" id="A0A1M7KJD2"/>
<sequence>MRSLTIGADAADVTRYEEVPVGAMDGRVAVVTGASRGIGQHIAERFAAEGAAVALVARTVEPGTSRLPGSLQEVVDGIRARGGVAAAVPADLTAPDDVETVLSRAEAALGPVDTLVNNAGVNFYGPALDLPAKRYEIMARMMVQTPFRLCQLAAAGMVTRGRGWILNITSKQARHPSGPPYPDWAADGSVAYGMCKAAADRLATGLAAELHGTGVSVNALGTSGLVRTPGVAVVSPHTPDNTPVEPDDAMAEAALLLCTAPAGQVTGRIEYSMELLGRPFPLGPWALSATH</sequence>
<accession>A0A1M7KJD2</accession>
<dbReference type="EMBL" id="FRCS01000001">
    <property type="protein sequence ID" value="SHM65506.1"/>
    <property type="molecule type" value="Genomic_DNA"/>
</dbReference>
<evidence type="ECO:0000313" key="4">
    <source>
        <dbReference type="EMBL" id="SHM65506.1"/>
    </source>
</evidence>
<evidence type="ECO:0000256" key="1">
    <source>
        <dbReference type="ARBA" id="ARBA00006484"/>
    </source>
</evidence>
<dbReference type="Gene3D" id="3.40.50.720">
    <property type="entry name" value="NAD(P)-binding Rossmann-like Domain"/>
    <property type="match status" value="1"/>
</dbReference>
<dbReference type="InterPro" id="IPR002347">
    <property type="entry name" value="SDR_fam"/>
</dbReference>
<keyword evidence="2" id="KW-0560">Oxidoreductase</keyword>
<dbReference type="PRINTS" id="PR00080">
    <property type="entry name" value="SDRFAMILY"/>
</dbReference>
<dbReference type="PANTHER" id="PTHR43669:SF3">
    <property type="entry name" value="ALCOHOL DEHYDROGENASE, PUTATIVE (AFU_ORTHOLOGUE AFUA_3G03445)-RELATED"/>
    <property type="match status" value="1"/>
</dbReference>
<name>A0A1M7KJD2_9ACTN</name>
<evidence type="ECO:0000256" key="2">
    <source>
        <dbReference type="ARBA" id="ARBA00023002"/>
    </source>
</evidence>
<proteinExistence type="inferred from homology"/>
<keyword evidence="5" id="KW-1185">Reference proteome</keyword>
<evidence type="ECO:0000256" key="3">
    <source>
        <dbReference type="RuleBase" id="RU000363"/>
    </source>
</evidence>
<gene>
    <name evidence="4" type="ORF">SAMN05443668_1011159</name>
</gene>